<dbReference type="EMBL" id="JAULSW010000001">
    <property type="protein sequence ID" value="KAK3394120.1"/>
    <property type="molecule type" value="Genomic_DNA"/>
</dbReference>
<evidence type="ECO:0000313" key="3">
    <source>
        <dbReference type="EMBL" id="KAK3394120.1"/>
    </source>
</evidence>
<dbReference type="GO" id="GO:0003723">
    <property type="term" value="F:RNA binding"/>
    <property type="evidence" value="ECO:0007669"/>
    <property type="project" value="UniProtKB-KW"/>
</dbReference>
<dbReference type="GO" id="GO:0030422">
    <property type="term" value="P:siRNA processing"/>
    <property type="evidence" value="ECO:0007669"/>
    <property type="project" value="TreeGrafter"/>
</dbReference>
<dbReference type="InterPro" id="IPR057596">
    <property type="entry name" value="RDRP_core"/>
</dbReference>
<dbReference type="InterPro" id="IPR007855">
    <property type="entry name" value="RDRP"/>
</dbReference>
<gene>
    <name evidence="3" type="ORF">B0H63DRAFT_498881</name>
</gene>
<dbReference type="GO" id="GO:0031380">
    <property type="term" value="C:nuclear RNA-directed RNA polymerase complex"/>
    <property type="evidence" value="ECO:0007669"/>
    <property type="project" value="TreeGrafter"/>
</dbReference>
<feature type="compositionally biased region" description="Acidic residues" evidence="1">
    <location>
        <begin position="1644"/>
        <end position="1659"/>
    </location>
</feature>
<comment type="caution">
    <text evidence="3">The sequence shown here is derived from an EMBL/GenBank/DDBJ whole genome shotgun (WGS) entry which is preliminary data.</text>
</comment>
<evidence type="ECO:0000313" key="4">
    <source>
        <dbReference type="Proteomes" id="UP001285441"/>
    </source>
</evidence>
<feature type="domain" description="RDRP core" evidence="2">
    <location>
        <begin position="440"/>
        <end position="1013"/>
    </location>
</feature>
<dbReference type="Pfam" id="PF05183">
    <property type="entry name" value="RdRP"/>
    <property type="match status" value="1"/>
</dbReference>
<dbReference type="PANTHER" id="PTHR23079:SF55">
    <property type="entry name" value="RNA-DIRECTED RNA POLYMERASE"/>
    <property type="match status" value="1"/>
</dbReference>
<reference evidence="3" key="2">
    <citation type="submission" date="2023-06" db="EMBL/GenBank/DDBJ databases">
        <authorList>
            <consortium name="Lawrence Berkeley National Laboratory"/>
            <person name="Haridas S."/>
            <person name="Hensen N."/>
            <person name="Bonometti L."/>
            <person name="Westerberg I."/>
            <person name="Brannstrom I.O."/>
            <person name="Guillou S."/>
            <person name="Cros-Aarteil S."/>
            <person name="Calhoun S."/>
            <person name="Kuo A."/>
            <person name="Mondo S."/>
            <person name="Pangilinan J."/>
            <person name="Riley R."/>
            <person name="LaButti K."/>
            <person name="Andreopoulos B."/>
            <person name="Lipzen A."/>
            <person name="Chen C."/>
            <person name="Yanf M."/>
            <person name="Daum C."/>
            <person name="Ng V."/>
            <person name="Clum A."/>
            <person name="Steindorff A."/>
            <person name="Ohm R."/>
            <person name="Martin F."/>
            <person name="Silar P."/>
            <person name="Natvig D."/>
            <person name="Lalanne C."/>
            <person name="Gautier V."/>
            <person name="Ament-velasquez S.L."/>
            <person name="Kruys A."/>
            <person name="Hutchinson M.I."/>
            <person name="Powell A.J."/>
            <person name="Barry K."/>
            <person name="Miller A.N."/>
            <person name="Grigoriev I.V."/>
            <person name="Debuchy R."/>
            <person name="Gladieux P."/>
            <person name="Thoren M.H."/>
            <person name="Johannesson H."/>
        </authorList>
    </citation>
    <scope>NUCLEOTIDE SEQUENCE</scope>
    <source>
        <strain evidence="3">CBS 232.78</strain>
    </source>
</reference>
<sequence>MPQSRAPAAFQQMAVMPKDWVSARSAMMTITGVPFLATMLDIWNHFSKYGKVVFIDLDEVRGSRGTAPRVARIRFEPPPTDLSFFQQGRCKLVIGQGESWCHIDFPRQRPEDAFFKTPLGNLCPTAMTIKPSTLTFGILTQPDTFMSKKTIQSLDGEPELELQLQLTVDFKRKRVVINFPICFGSDSFYRIDIKFSNINKIFRVNGSSPALVITTHDVPLFWIKKRDPETTFSDGRTVWGENELWSRAVDICNSLEEINQFIDIGRWTTYWIEMDQSTESLWSSIETHLRDWNVKTKPANAAFRRVESVKARLREMLNEHPPGSLSKRPRSSWNNELALLGSIPEICLPFDVRYQLEVCISHGVLSEYNIGEEFLEKLVQLSNPDSLTSDRARLVLEYAADKKRRIYNPMDLFSDEAAMSYYPSTMNIPAHCAIVRKVTVTPTRIYFNTPTVETTNRVIRHYKHVRDRFIRVQFTDELLEGRIYGCRDDRDDQIFTRAFRVLDYGIIMGRWHWNFLAFGNSQIRENGAYFFCQPEGDPQHVPTCEKMLKWMGRFSHITVVAKYAARIGQCFSTTRPVPGISAPRIVLIDDIEKGSFCFTDGVGKISSLLARIVANDWGFDPPPSAYQFRMGGCKGILVNWPDVRGTEVHIRKSQQKFTAEFNGLEVVRCSQFSVATLNRQTITILSCCNVPNDVFTDMMKEQLNNYDAAMKNKGQAVKLLTQYVDENQMTVNIARMLQNGFMEVRDPFCETLLHLWRSWSIKGLKEKARLIVDKGAFVLGGVDETGTLRGHSRRAEGYQKIDKDQLPQIFIQVPDPDQRNPYRVITGLCIVGRNPSLHPGDIRVVEAVDVPALRHIRDVVLFPSKGDRDVPSMCSGGDLDGDDFFVIWDSRLIPPTQWCYPPMDHQSVAALEDPNGPTAESLKAFFVLYMKHNNLPLIAHAHLATADYEDGAAKHEKCLRLANLHSMAVDYVKTGVPAEWNKKLYPRQWPHFMEKGKRSYHSHSALGQLYDMVQRDVFDPRESYKLPFDSRILKRYHLDNDILKKVRRIKSQYDVSMRRIMGQLEIKTEFEIWSTFVLSKPRVGTAYKLQETVGKESAAMKQQYQDLCIKEAGSRDFEVLGPFVAAMYQVTSEEVRIALYESRQPHVRSNGIVGTRKISAHSMPLISFPWLFDYVLGQIASGSPLQHMAGGTSIKHKPRANLVHQQNSGPLHDRKGMDYTCTSDGQIVHRGEILSLFAHDDDDDEDGIDFGEDITRDNPIIQSFAPREDTILPGSSLEMPVLEVEHSGPCDLRQSTPKIFIDASHCENETAKDNHWAESPALPDQGTVFPETGLQALPALHHNGTKFSYKQHHALPPSYDSESSSEGMTNGGMKKGGFDDLLMDFGSKTGSNNVLDSVPCLKPEKIQVSTSSAPPVQIPAKRAVTAAQAPRLSEPPTPAPVKGTIGSDFLDGWKSRRLESYPCLSPEKVHLPQQQSSMEEKAGQPNVGAKTSDTNGKWQNIHLGDLIALKSPVEIVASRSVASEKPSEGTTNTVVPVSVDDPFAIVNNPSDHGSQFFKMLKDLSIERIDSGISSLAPQTKPDTVLVVSRASYNNLLELKTNNESTALSKAAGKQPDTEPLAQPPNNTALLLCESKKKEDKEPEAGSDSEPEYEEVSIEIETESALERAARLAAAD</sequence>
<protein>
    <submittedName>
        <fullName evidence="3">RNA dependent RNA polymerase-domain-containing protein</fullName>
    </submittedName>
</protein>
<reference evidence="3" key="1">
    <citation type="journal article" date="2023" name="Mol. Phylogenet. Evol.">
        <title>Genome-scale phylogeny and comparative genomics of the fungal order Sordariales.</title>
        <authorList>
            <person name="Hensen N."/>
            <person name="Bonometti L."/>
            <person name="Westerberg I."/>
            <person name="Brannstrom I.O."/>
            <person name="Guillou S."/>
            <person name="Cros-Aarteil S."/>
            <person name="Calhoun S."/>
            <person name="Haridas S."/>
            <person name="Kuo A."/>
            <person name="Mondo S."/>
            <person name="Pangilinan J."/>
            <person name="Riley R."/>
            <person name="LaButti K."/>
            <person name="Andreopoulos B."/>
            <person name="Lipzen A."/>
            <person name="Chen C."/>
            <person name="Yan M."/>
            <person name="Daum C."/>
            <person name="Ng V."/>
            <person name="Clum A."/>
            <person name="Steindorff A."/>
            <person name="Ohm R.A."/>
            <person name="Martin F."/>
            <person name="Silar P."/>
            <person name="Natvig D.O."/>
            <person name="Lalanne C."/>
            <person name="Gautier V."/>
            <person name="Ament-Velasquez S.L."/>
            <person name="Kruys A."/>
            <person name="Hutchinson M.I."/>
            <person name="Powell A.J."/>
            <person name="Barry K."/>
            <person name="Miller A.N."/>
            <person name="Grigoriev I.V."/>
            <person name="Debuchy R."/>
            <person name="Gladieux P."/>
            <person name="Hiltunen Thoren M."/>
            <person name="Johannesson H."/>
        </authorList>
    </citation>
    <scope>NUCLEOTIDE SEQUENCE</scope>
    <source>
        <strain evidence="3">CBS 232.78</strain>
    </source>
</reference>
<accession>A0AAE0U853</accession>
<organism evidence="3 4">
    <name type="scientific">Podospora didyma</name>
    <dbReference type="NCBI Taxonomy" id="330526"/>
    <lineage>
        <taxon>Eukaryota</taxon>
        <taxon>Fungi</taxon>
        <taxon>Dikarya</taxon>
        <taxon>Ascomycota</taxon>
        <taxon>Pezizomycotina</taxon>
        <taxon>Sordariomycetes</taxon>
        <taxon>Sordariomycetidae</taxon>
        <taxon>Sordariales</taxon>
        <taxon>Podosporaceae</taxon>
        <taxon>Podospora</taxon>
    </lineage>
</organism>
<dbReference type="CDD" id="cd00590">
    <property type="entry name" value="RRM_SF"/>
    <property type="match status" value="1"/>
</dbReference>
<evidence type="ECO:0000259" key="2">
    <source>
        <dbReference type="Pfam" id="PF05183"/>
    </source>
</evidence>
<keyword evidence="4" id="KW-1185">Reference proteome</keyword>
<feature type="region of interest" description="Disordered" evidence="1">
    <location>
        <begin position="1427"/>
        <end position="1446"/>
    </location>
</feature>
<feature type="region of interest" description="Disordered" evidence="1">
    <location>
        <begin position="1471"/>
        <end position="1495"/>
    </location>
</feature>
<feature type="compositionally biased region" description="Basic and acidic residues" evidence="1">
    <location>
        <begin position="1633"/>
        <end position="1643"/>
    </location>
</feature>
<proteinExistence type="predicted"/>
<feature type="region of interest" description="Disordered" evidence="1">
    <location>
        <begin position="1606"/>
        <end position="1659"/>
    </location>
</feature>
<dbReference type="GO" id="GO:0003968">
    <property type="term" value="F:RNA-directed RNA polymerase activity"/>
    <property type="evidence" value="ECO:0007669"/>
    <property type="project" value="UniProtKB-KW"/>
</dbReference>
<dbReference type="PANTHER" id="PTHR23079">
    <property type="entry name" value="RNA-DEPENDENT RNA POLYMERASE"/>
    <property type="match status" value="1"/>
</dbReference>
<evidence type="ECO:0000256" key="1">
    <source>
        <dbReference type="SAM" id="MobiDB-lite"/>
    </source>
</evidence>
<dbReference type="Proteomes" id="UP001285441">
    <property type="component" value="Unassembled WGS sequence"/>
</dbReference>
<name>A0AAE0U853_9PEZI</name>